<proteinExistence type="predicted"/>
<gene>
    <name evidence="1" type="ORF">METZ01_LOCUS23999</name>
</gene>
<reference evidence="1" key="1">
    <citation type="submission" date="2018-05" db="EMBL/GenBank/DDBJ databases">
        <authorList>
            <person name="Lanie J.A."/>
            <person name="Ng W.-L."/>
            <person name="Kazmierczak K.M."/>
            <person name="Andrzejewski T.M."/>
            <person name="Davidsen T.M."/>
            <person name="Wayne K.J."/>
            <person name="Tettelin H."/>
            <person name="Glass J.I."/>
            <person name="Rusch D."/>
            <person name="Podicherti R."/>
            <person name="Tsui H.-C.T."/>
            <person name="Winkler M.E."/>
        </authorList>
    </citation>
    <scope>NUCLEOTIDE SEQUENCE</scope>
</reference>
<evidence type="ECO:0000313" key="1">
    <source>
        <dbReference type="EMBL" id="SUZ71145.1"/>
    </source>
</evidence>
<organism evidence="1">
    <name type="scientific">marine metagenome</name>
    <dbReference type="NCBI Taxonomy" id="408172"/>
    <lineage>
        <taxon>unclassified sequences</taxon>
        <taxon>metagenomes</taxon>
        <taxon>ecological metagenomes</taxon>
    </lineage>
</organism>
<dbReference type="PROSITE" id="PS51257">
    <property type="entry name" value="PROKAR_LIPOPROTEIN"/>
    <property type="match status" value="1"/>
</dbReference>
<protein>
    <submittedName>
        <fullName evidence="1">Uncharacterized protein</fullName>
    </submittedName>
</protein>
<sequence length="81" mass="9062">MPVSKKAIYVFSGGLLISCFSLVLPHSVEVDQHRSLVRQQNVGCFEIAMRDVLMPQLAQDPDNLAQGFFDLGMGNIFFEML</sequence>
<dbReference type="AlphaFoldDB" id="A0A381PVT0"/>
<name>A0A381PVT0_9ZZZZ</name>
<accession>A0A381PVT0</accession>
<dbReference type="EMBL" id="UINC01001112">
    <property type="protein sequence ID" value="SUZ71145.1"/>
    <property type="molecule type" value="Genomic_DNA"/>
</dbReference>